<feature type="region of interest" description="Disordered" evidence="1">
    <location>
        <begin position="1"/>
        <end position="95"/>
    </location>
</feature>
<feature type="region of interest" description="Disordered" evidence="1">
    <location>
        <begin position="231"/>
        <end position="262"/>
    </location>
</feature>
<dbReference type="EMBL" id="CDMZ01003163">
    <property type="protein sequence ID" value="CEM45357.1"/>
    <property type="molecule type" value="Genomic_DNA"/>
</dbReference>
<evidence type="ECO:0000256" key="1">
    <source>
        <dbReference type="SAM" id="MobiDB-lite"/>
    </source>
</evidence>
<sequence>MDGILVGMEDVARVEDPLDGDVTDSAPPSLVASMTEGDRSDGETSAWTISTCREGSEDEDSNDEDFGARLGGPQLGPAGTGEAVLPQEEEKEKEPALNGFSMACFTRGALEDPSIVPVRSIGGKWDNKVRKDSGPQSFTRAMGCEEADRSAWKNGKLKGRGTLGGVSHPLSSAHLSSRRWGQGKHAGFTFTSAAMYEDELSHFKKGSTQLPAIKEEIDSGMHRVAAFKLGPQGMAGEHRGKQGPGKKGEEGGDTCDGGNGVAMHMEGAGRWVKEAKVSLFREGLSRR</sequence>
<feature type="compositionally biased region" description="Polar residues" evidence="1">
    <location>
        <begin position="43"/>
        <end position="53"/>
    </location>
</feature>
<name>A0A0G4HMI7_9ALVE</name>
<dbReference type="AlphaFoldDB" id="A0A0G4HMI7"/>
<evidence type="ECO:0000313" key="2">
    <source>
        <dbReference type="EMBL" id="CEM45357.1"/>
    </source>
</evidence>
<reference evidence="2" key="1">
    <citation type="submission" date="2014-11" db="EMBL/GenBank/DDBJ databases">
        <authorList>
            <person name="Otto D Thomas"/>
            <person name="Naeem Raeece"/>
        </authorList>
    </citation>
    <scope>NUCLEOTIDE SEQUENCE</scope>
</reference>
<organism evidence="2">
    <name type="scientific">Chromera velia CCMP2878</name>
    <dbReference type="NCBI Taxonomy" id="1169474"/>
    <lineage>
        <taxon>Eukaryota</taxon>
        <taxon>Sar</taxon>
        <taxon>Alveolata</taxon>
        <taxon>Colpodellida</taxon>
        <taxon>Chromeraceae</taxon>
        <taxon>Chromera</taxon>
    </lineage>
</organism>
<dbReference type="VEuPathDB" id="CryptoDB:Cvel_7487"/>
<feature type="compositionally biased region" description="Acidic residues" evidence="1">
    <location>
        <begin position="56"/>
        <end position="65"/>
    </location>
</feature>
<protein>
    <submittedName>
        <fullName evidence="2">Uncharacterized protein</fullName>
    </submittedName>
</protein>
<accession>A0A0G4HMI7</accession>
<proteinExistence type="predicted"/>
<dbReference type="PhylomeDB" id="A0A0G4HMI7"/>
<gene>
    <name evidence="2" type="ORF">Cvel_7487</name>
</gene>
<feature type="compositionally biased region" description="Basic and acidic residues" evidence="1">
    <location>
        <begin position="236"/>
        <end position="250"/>
    </location>
</feature>